<name>A0A1V9F0R5_9BACT</name>
<feature type="domain" description="Peptidase C14 caspase" evidence="1">
    <location>
        <begin position="26"/>
        <end position="272"/>
    </location>
</feature>
<dbReference type="GO" id="GO:0004197">
    <property type="term" value="F:cysteine-type endopeptidase activity"/>
    <property type="evidence" value="ECO:0007669"/>
    <property type="project" value="InterPro"/>
</dbReference>
<accession>A0A1V9F0R5</accession>
<dbReference type="STRING" id="550983.A4R26_29190"/>
<dbReference type="OrthoDB" id="414967at2"/>
<dbReference type="EMBL" id="LWBP01000216">
    <property type="protein sequence ID" value="OQP51895.1"/>
    <property type="molecule type" value="Genomic_DNA"/>
</dbReference>
<dbReference type="Proteomes" id="UP000192276">
    <property type="component" value="Unassembled WGS sequence"/>
</dbReference>
<sequence>MISTPFQYDLSRNGGGAAPLRKYYLLAIAIDNYGNGFDRLANPVTDANRIVKLLVEDYNFNKTANTDLRTTNPSYDRHEEVIPVYTDTQDYLTNCLYNEAATKTAIIETVEHIYEKIGPDDALLIYFAGHGVKGSNDQYYLVCADSQNKRGTWLNIHEIYSQFDKYPDKRKCRDLLLVLDACYSGLSALGTATSVSGDFSRFLLTSTSDQQVADDGISGRGSGFANAFHQYLEENTNPYLAFAEGPIRAKFELSMNKGDETQKIRYVQIPGVYGQRAFIFERKEKDKPKIEDLKESFIEHLDFEDYRSIMGKDYKNALNSLNIIITQGYSLNVQKVGWKVLFRWLSRPGRGLNFDRPELHLMLDPIKIETTEGDIWKTLYNQIKRDTDGPPIDKSIIHDWYFEKLMSGDERYAGKRHVILWIYFTVGGKEKFDRIQEFCEEFSALFLHKVKQLSEEEKKALGKMFIFFSDERDNSEAYLRDRFTKVTNKDKFNLIATPIVDPISSNHISDWVDQVTRLNQTKLIQALKDPRVVKTMVERPECEDFDCHYEDFIRYVCAHCRYSETERTQLNQYLFDFTKSII</sequence>
<dbReference type="Gene3D" id="3.40.50.1460">
    <property type="match status" value="1"/>
</dbReference>
<dbReference type="AlphaFoldDB" id="A0A1V9F0R5"/>
<dbReference type="SUPFAM" id="SSF52129">
    <property type="entry name" value="Caspase-like"/>
    <property type="match status" value="1"/>
</dbReference>
<reference evidence="3" key="1">
    <citation type="submission" date="2016-04" db="EMBL/GenBank/DDBJ databases">
        <authorList>
            <person name="Chen L."/>
            <person name="Zhuang W."/>
            <person name="Wang G."/>
        </authorList>
    </citation>
    <scope>NUCLEOTIDE SEQUENCE [LARGE SCALE GENOMIC DNA]</scope>
    <source>
        <strain evidence="3">208</strain>
    </source>
</reference>
<protein>
    <recommendedName>
        <fullName evidence="1">Peptidase C14 caspase domain-containing protein</fullName>
    </recommendedName>
</protein>
<evidence type="ECO:0000259" key="1">
    <source>
        <dbReference type="Pfam" id="PF00656"/>
    </source>
</evidence>
<dbReference type="Pfam" id="PF00656">
    <property type="entry name" value="Peptidase_C14"/>
    <property type="match status" value="1"/>
</dbReference>
<evidence type="ECO:0000313" key="3">
    <source>
        <dbReference type="Proteomes" id="UP000192276"/>
    </source>
</evidence>
<dbReference type="RefSeq" id="WP_081169856.1">
    <property type="nucleotide sequence ID" value="NZ_LWBP01000216.1"/>
</dbReference>
<gene>
    <name evidence="2" type="ORF">A4R26_29190</name>
</gene>
<dbReference type="InterPro" id="IPR029030">
    <property type="entry name" value="Caspase-like_dom_sf"/>
</dbReference>
<comment type="caution">
    <text evidence="2">The sequence shown here is derived from an EMBL/GenBank/DDBJ whole genome shotgun (WGS) entry which is preliminary data.</text>
</comment>
<evidence type="ECO:0000313" key="2">
    <source>
        <dbReference type="EMBL" id="OQP51895.1"/>
    </source>
</evidence>
<organism evidence="2 3">
    <name type="scientific">Niastella populi</name>
    <dbReference type="NCBI Taxonomy" id="550983"/>
    <lineage>
        <taxon>Bacteria</taxon>
        <taxon>Pseudomonadati</taxon>
        <taxon>Bacteroidota</taxon>
        <taxon>Chitinophagia</taxon>
        <taxon>Chitinophagales</taxon>
        <taxon>Chitinophagaceae</taxon>
        <taxon>Niastella</taxon>
    </lineage>
</organism>
<dbReference type="GO" id="GO:0006508">
    <property type="term" value="P:proteolysis"/>
    <property type="evidence" value="ECO:0007669"/>
    <property type="project" value="InterPro"/>
</dbReference>
<proteinExistence type="predicted"/>
<dbReference type="InterPro" id="IPR011600">
    <property type="entry name" value="Pept_C14_caspase"/>
</dbReference>
<keyword evidence="3" id="KW-1185">Reference proteome</keyword>